<evidence type="ECO:0000256" key="2">
    <source>
        <dbReference type="ARBA" id="ARBA00010701"/>
    </source>
</evidence>
<protein>
    <recommendedName>
        <fullName evidence="9">Fungal lipase-type domain-containing protein</fullName>
    </recommendedName>
</protein>
<comment type="subcellular location">
    <subcellularLocation>
        <location evidence="1">Plastid</location>
        <location evidence="1">Chloroplast</location>
    </subcellularLocation>
</comment>
<feature type="domain" description="Fungal lipase-type" evidence="9">
    <location>
        <begin position="133"/>
        <end position="292"/>
    </location>
</feature>
<comment type="similarity">
    <text evidence="2">Belongs to the AB hydrolase superfamily. Lipase family.</text>
</comment>
<keyword evidence="6" id="KW-0809">Transit peptide</keyword>
<evidence type="ECO:0000259" key="9">
    <source>
        <dbReference type="Pfam" id="PF01764"/>
    </source>
</evidence>
<keyword evidence="5" id="KW-0378">Hydrolase</keyword>
<dbReference type="GO" id="GO:0016042">
    <property type="term" value="P:lipid catabolic process"/>
    <property type="evidence" value="ECO:0007669"/>
    <property type="project" value="UniProtKB-KW"/>
</dbReference>
<keyword evidence="11" id="KW-1185">Reference proteome</keyword>
<evidence type="ECO:0000256" key="6">
    <source>
        <dbReference type="ARBA" id="ARBA00022946"/>
    </source>
</evidence>
<keyword evidence="4" id="KW-0934">Plastid</keyword>
<evidence type="ECO:0000256" key="7">
    <source>
        <dbReference type="ARBA" id="ARBA00022963"/>
    </source>
</evidence>
<dbReference type="InterPro" id="IPR029058">
    <property type="entry name" value="AB_hydrolase_fold"/>
</dbReference>
<proteinExistence type="inferred from homology"/>
<gene>
    <name evidence="10" type="ORF">R1flu_026092</name>
</gene>
<evidence type="ECO:0000256" key="4">
    <source>
        <dbReference type="ARBA" id="ARBA00022640"/>
    </source>
</evidence>
<dbReference type="PANTHER" id="PTHR31403">
    <property type="entry name" value="PHOSPHOLIPASE A1-IBETA2, CHLOROPLASTIC"/>
    <property type="match status" value="1"/>
</dbReference>
<evidence type="ECO:0000313" key="11">
    <source>
        <dbReference type="Proteomes" id="UP001605036"/>
    </source>
</evidence>
<dbReference type="EMBL" id="JBHFFA010000008">
    <property type="protein sequence ID" value="KAL2607519.1"/>
    <property type="molecule type" value="Genomic_DNA"/>
</dbReference>
<organism evidence="10 11">
    <name type="scientific">Riccia fluitans</name>
    <dbReference type="NCBI Taxonomy" id="41844"/>
    <lineage>
        <taxon>Eukaryota</taxon>
        <taxon>Viridiplantae</taxon>
        <taxon>Streptophyta</taxon>
        <taxon>Embryophyta</taxon>
        <taxon>Marchantiophyta</taxon>
        <taxon>Marchantiopsida</taxon>
        <taxon>Marchantiidae</taxon>
        <taxon>Marchantiales</taxon>
        <taxon>Ricciaceae</taxon>
        <taxon>Riccia</taxon>
    </lineage>
</organism>
<dbReference type="InterPro" id="IPR002921">
    <property type="entry name" value="Fungal_lipase-type"/>
</dbReference>
<dbReference type="AlphaFoldDB" id="A0ABD1XEZ5"/>
<evidence type="ECO:0000313" key="10">
    <source>
        <dbReference type="EMBL" id="KAL2607519.1"/>
    </source>
</evidence>
<evidence type="ECO:0000256" key="5">
    <source>
        <dbReference type="ARBA" id="ARBA00022801"/>
    </source>
</evidence>
<keyword evidence="7" id="KW-0442">Lipid degradation</keyword>
<keyword evidence="8" id="KW-0443">Lipid metabolism</keyword>
<dbReference type="Gene3D" id="3.40.50.1820">
    <property type="entry name" value="alpha/beta hydrolase"/>
    <property type="match status" value="1"/>
</dbReference>
<sequence length="459" mass="51281">MSALLTVSGNEPAKAKIATRWRELHGANNWAGLLSPLDLDLRREILRYGDATQATYDAFPLETKSMYPFACPYKKSEMFSKVSKPVAGYEVTRYLYANLRGFKTEIQEVNWIGYVAVTVDPEEIKRLGRRDIIVAWRGTRTPAEWRNDLLFRQIPPTSINGNPVPKGVEVSRGFWGAFADYDPSKAVFGVKGSAGKQATQEVKRLLEKYAGEQMSITCVGHSLGGALATLCAYQIAEDQIHKTPSGIIAPVTAFTFASTRVGNTAFRERMESLGVKVLRVKSKQDIVPCYPLGKDTDNQDILESVKQDVKQSAETTPFRDLLGFFVRKLKQAIKPDEYTHVGESLAVDFTKSPFLKQPKFIDLDIIETLGSYHNLDVYLHLVNGIVGTKDDEKMPFKPVVIRDMALINKSSDLLTDPSGKNVPANWWKQSNAGLVQNKEGFWVCVSNFDDPKTPNPDFD</sequence>
<name>A0ABD1XEZ5_9MARC</name>
<dbReference type="SUPFAM" id="SSF53474">
    <property type="entry name" value="alpha/beta-Hydrolases"/>
    <property type="match status" value="1"/>
</dbReference>
<comment type="caution">
    <text evidence="10">The sequence shown here is derived from an EMBL/GenBank/DDBJ whole genome shotgun (WGS) entry which is preliminary data.</text>
</comment>
<dbReference type="Proteomes" id="UP001605036">
    <property type="component" value="Unassembled WGS sequence"/>
</dbReference>
<dbReference type="GO" id="GO:0004620">
    <property type="term" value="F:phospholipase activity"/>
    <property type="evidence" value="ECO:0007669"/>
    <property type="project" value="UniProtKB-ARBA"/>
</dbReference>
<accession>A0ABD1XEZ5</accession>
<reference evidence="10 11" key="1">
    <citation type="submission" date="2024-09" db="EMBL/GenBank/DDBJ databases">
        <title>Chromosome-scale assembly of Riccia fluitans.</title>
        <authorList>
            <person name="Paukszto L."/>
            <person name="Sawicki J."/>
            <person name="Karawczyk K."/>
            <person name="Piernik-Szablinska J."/>
            <person name="Szczecinska M."/>
            <person name="Mazdziarz M."/>
        </authorList>
    </citation>
    <scope>NUCLEOTIDE SEQUENCE [LARGE SCALE GENOMIC DNA]</scope>
    <source>
        <strain evidence="10">Rf_01</strain>
        <tissue evidence="10">Aerial parts of the thallus</tissue>
    </source>
</reference>
<dbReference type="CDD" id="cd00519">
    <property type="entry name" value="Lipase_3"/>
    <property type="match status" value="1"/>
</dbReference>
<evidence type="ECO:0000256" key="8">
    <source>
        <dbReference type="ARBA" id="ARBA00023098"/>
    </source>
</evidence>
<dbReference type="GO" id="GO:0009507">
    <property type="term" value="C:chloroplast"/>
    <property type="evidence" value="ECO:0007669"/>
    <property type="project" value="UniProtKB-SubCell"/>
</dbReference>
<dbReference type="PANTHER" id="PTHR31403:SF7">
    <property type="entry name" value="PHOSPHOLIPASE A1-IGAMMA3, CHLOROPLASTIC"/>
    <property type="match status" value="1"/>
</dbReference>
<evidence type="ECO:0000256" key="3">
    <source>
        <dbReference type="ARBA" id="ARBA00022528"/>
    </source>
</evidence>
<evidence type="ECO:0000256" key="1">
    <source>
        <dbReference type="ARBA" id="ARBA00004229"/>
    </source>
</evidence>
<dbReference type="Pfam" id="PF01764">
    <property type="entry name" value="Lipase_3"/>
    <property type="match status" value="1"/>
</dbReference>
<keyword evidence="3" id="KW-0150">Chloroplast</keyword>